<dbReference type="FunFam" id="3.40.50.970:FF:000011">
    <property type="entry name" value="Pyruvate dehydrogenase E1 component"/>
    <property type="match status" value="1"/>
</dbReference>
<dbReference type="AlphaFoldDB" id="A0A5Q2RNX9"/>
<dbReference type="InterPro" id="IPR041621">
    <property type="entry name" value="PDH_E1_M"/>
</dbReference>
<dbReference type="PIRSF" id="PIRSF000156">
    <property type="entry name" value="Pyruvate_dh_E1"/>
    <property type="match status" value="1"/>
</dbReference>
<dbReference type="PANTHER" id="PTHR43825">
    <property type="entry name" value="PYRUVATE DEHYDROGENASE E1 COMPONENT"/>
    <property type="match status" value="1"/>
</dbReference>
<evidence type="ECO:0000259" key="11">
    <source>
        <dbReference type="Pfam" id="PF17831"/>
    </source>
</evidence>
<keyword evidence="9" id="KW-0479">Metal-binding</keyword>
<dbReference type="KEGG" id="atq:GH723_12725"/>
<reference evidence="13 14" key="1">
    <citation type="submission" date="2019-11" db="EMBL/GenBank/DDBJ databases">
        <authorList>
            <person name="He Y."/>
        </authorList>
    </citation>
    <scope>NUCLEOTIDE SEQUENCE [LARGE SCALE GENOMIC DNA]</scope>
    <source>
        <strain evidence="13 14">SCSIO 58843</strain>
    </source>
</reference>
<evidence type="ECO:0000259" key="12">
    <source>
        <dbReference type="Pfam" id="PF22613"/>
    </source>
</evidence>
<sequence>MIIDGFVHQLPDTDPTETDEWLASLDAVVSTHGATRARYLLSKLLVRARELQVGVPAAVSTPYVNTIPPEQEPWFPGDEEIERRIRAMIRWNAAVMVVKANHAAEGIGGHLSTFASSAALYEVGFNHFFRGKEDGLPGDQVYIQGHAAPGIYARAFLEGRLTEAELDRFRREIGGGGLSSYPHPRLMPDFWEYPTVSMGLGPINSIYQARFNRYLHDRRIDDATESRVWCFLGDGEVDEPETLGSISLAAREGLDNLTWVINCNLQRLDGPVRGNGKIIQELEAIFRGAGWNVIKVIWGSRWDELLARDVDGVLLNKMNTTVDGDFQRYAVEDGSYTREHFFGPDPRLRKMVEHLSDEEIRNLPRGGHDYRKLYAAYRAATETTGAPTVILAKTIKGWTLGPDVEGRNATHQIKKMTDEQLMRLRTRLHLEDLIPEDALAEGTEPPYIRPPEGSDELAYIRDRRTALDGPLPSRPRFTRRKLTPPSAAPFDELFAGSGKQEVSTTTAFTRLLRNLMRDGDFGDRVVPIIPDEARTFGMDAMFREFKIYASKGQLYEPVDAQLLLSYTEGKDGQILEEGITEAGSMASFTAAATAYSNLGVPVVPFFTFYSMFGFQRVGDLIWAASDARARGFLLGATAGRTTLLGEGLQHQDGHSLVLASTVPTVRAYDPAFAYEMAVIIRHGIDRMYGQGEGGDDVMYYLTLYNENYAMPTKPDDADVDAGIIEGLYRWAPAPDGPSRSASIVFSGSMQGGARQAQAELAEHYDVGADLWSATSFKTLREEALSAERWNRLHPGEEGRTPRVTQLLGEGDGPIVAVTDHMTMVPDQVGRWMPRTFVPLGTDGFGRSDTREALRRFFEVDAGHIVVATLWGLARDGKVDASAVDDAIRRYDIDPDAGDPRTTWPEA</sequence>
<dbReference type="InterPro" id="IPR055152">
    <property type="entry name" value="Transketolase-like_C_2"/>
</dbReference>
<dbReference type="InterPro" id="IPR005474">
    <property type="entry name" value="Transketolase_N"/>
</dbReference>
<evidence type="ECO:0000256" key="6">
    <source>
        <dbReference type="ARBA" id="ARBA00023317"/>
    </source>
</evidence>
<evidence type="ECO:0000256" key="3">
    <source>
        <dbReference type="ARBA" id="ARBA00017172"/>
    </source>
</evidence>
<dbReference type="Proteomes" id="UP000334019">
    <property type="component" value="Chromosome"/>
</dbReference>
<accession>A0A5Q2RNX9</accession>
<name>A0A5Q2RNX9_9ACTN</name>
<evidence type="ECO:0000256" key="4">
    <source>
        <dbReference type="ARBA" id="ARBA00023002"/>
    </source>
</evidence>
<dbReference type="GO" id="GO:0004739">
    <property type="term" value="F:pyruvate dehydrogenase (acetyl-transferring) activity"/>
    <property type="evidence" value="ECO:0007669"/>
    <property type="project" value="UniProtKB-EC"/>
</dbReference>
<proteinExistence type="predicted"/>
<keyword evidence="6 8" id="KW-0670">Pyruvate</keyword>
<feature type="binding site" evidence="9">
    <location>
        <position position="234"/>
    </location>
    <ligand>
        <name>Mg(2+)</name>
        <dbReference type="ChEBI" id="CHEBI:18420"/>
    </ligand>
</feature>
<dbReference type="InterPro" id="IPR009014">
    <property type="entry name" value="Transketo_C/PFOR_II"/>
</dbReference>
<dbReference type="PANTHER" id="PTHR43825:SF3">
    <property type="entry name" value="PYRUVATE DEHYDROGENASE E1 COMPONENT"/>
    <property type="match status" value="1"/>
</dbReference>
<comment type="function">
    <text evidence="8">Component of the pyruvate dehydrogenase (PDH) complex, that catalyzes the overall conversion of pyruvate to acetyl-CoA and CO(2).</text>
</comment>
<dbReference type="InterPro" id="IPR029061">
    <property type="entry name" value="THDP-binding"/>
</dbReference>
<dbReference type="Gene3D" id="3.40.50.970">
    <property type="match status" value="2"/>
</dbReference>
<dbReference type="Pfam" id="PF00456">
    <property type="entry name" value="Transketolase_N"/>
    <property type="match status" value="1"/>
</dbReference>
<feature type="domain" description="Pyruvate dehydrogenase E1 component middle" evidence="11">
    <location>
        <begin position="495"/>
        <end position="711"/>
    </location>
</feature>
<feature type="domain" description="Transketolase N-terminal" evidence="10">
    <location>
        <begin position="143"/>
        <end position="299"/>
    </location>
</feature>
<gene>
    <name evidence="13" type="primary">aceE</name>
    <name evidence="13" type="ORF">GH723_12725</name>
</gene>
<evidence type="ECO:0000256" key="1">
    <source>
        <dbReference type="ARBA" id="ARBA00001964"/>
    </source>
</evidence>
<dbReference type="Pfam" id="PF17831">
    <property type="entry name" value="PDH_E1_M"/>
    <property type="match status" value="1"/>
</dbReference>
<comment type="catalytic activity">
    <reaction evidence="7 8">
        <text>N(6)-[(R)-lipoyl]-L-lysyl-[protein] + pyruvate + H(+) = N(6)-[(R)-S(8)-acetyldihydrolipoyl]-L-lysyl-[protein] + CO2</text>
        <dbReference type="Rhea" id="RHEA:19189"/>
        <dbReference type="Rhea" id="RHEA-COMP:10474"/>
        <dbReference type="Rhea" id="RHEA-COMP:10478"/>
        <dbReference type="ChEBI" id="CHEBI:15361"/>
        <dbReference type="ChEBI" id="CHEBI:15378"/>
        <dbReference type="ChEBI" id="CHEBI:16526"/>
        <dbReference type="ChEBI" id="CHEBI:83099"/>
        <dbReference type="ChEBI" id="CHEBI:83111"/>
        <dbReference type="EC" id="1.2.4.1"/>
    </reaction>
</comment>
<evidence type="ECO:0000256" key="7">
    <source>
        <dbReference type="ARBA" id="ARBA00051231"/>
    </source>
</evidence>
<keyword evidence="4 8" id="KW-0560">Oxidoreductase</keyword>
<dbReference type="Gene3D" id="3.40.50.920">
    <property type="match status" value="1"/>
</dbReference>
<comment type="cofactor">
    <cofactor evidence="9">
        <name>Mg(2+)</name>
        <dbReference type="ChEBI" id="CHEBI:18420"/>
    </cofactor>
</comment>
<dbReference type="InterPro" id="IPR035807">
    <property type="entry name" value="PDC_E1_N"/>
</dbReference>
<feature type="binding site" evidence="9">
    <location>
        <position position="266"/>
    </location>
    <ligand>
        <name>Mg(2+)</name>
        <dbReference type="ChEBI" id="CHEBI:18420"/>
    </ligand>
</feature>
<evidence type="ECO:0000256" key="8">
    <source>
        <dbReference type="PIRNR" id="PIRNR000156"/>
    </source>
</evidence>
<keyword evidence="5 8" id="KW-0786">Thiamine pyrophosphate</keyword>
<dbReference type="SUPFAM" id="SSF52518">
    <property type="entry name" value="Thiamin diphosphate-binding fold (THDP-binding)"/>
    <property type="match status" value="2"/>
</dbReference>
<protein>
    <recommendedName>
        <fullName evidence="3 8">Pyruvate dehydrogenase E1 component</fullName>
        <ecNumber evidence="2 8">1.2.4.1</ecNumber>
    </recommendedName>
</protein>
<dbReference type="CDD" id="cd02017">
    <property type="entry name" value="TPP_E1_EcPDC_like"/>
    <property type="match status" value="1"/>
</dbReference>
<evidence type="ECO:0000256" key="2">
    <source>
        <dbReference type="ARBA" id="ARBA00012281"/>
    </source>
</evidence>
<dbReference type="InterPro" id="IPR051157">
    <property type="entry name" value="PDH/Transketolase"/>
</dbReference>
<keyword evidence="9" id="KW-0460">Magnesium</keyword>
<dbReference type="NCBIfam" id="TIGR00759">
    <property type="entry name" value="aceE"/>
    <property type="match status" value="1"/>
</dbReference>
<evidence type="ECO:0000313" key="14">
    <source>
        <dbReference type="Proteomes" id="UP000334019"/>
    </source>
</evidence>
<evidence type="ECO:0000256" key="5">
    <source>
        <dbReference type="ARBA" id="ARBA00023052"/>
    </source>
</evidence>
<comment type="cofactor">
    <cofactor evidence="1 8">
        <name>thiamine diphosphate</name>
        <dbReference type="ChEBI" id="CHEBI:58937"/>
    </cofactor>
</comment>
<dbReference type="Pfam" id="PF22613">
    <property type="entry name" value="Transketolase_C_1"/>
    <property type="match status" value="1"/>
</dbReference>
<evidence type="ECO:0000259" key="10">
    <source>
        <dbReference type="Pfam" id="PF00456"/>
    </source>
</evidence>
<dbReference type="SUPFAM" id="SSF52922">
    <property type="entry name" value="TK C-terminal domain-like"/>
    <property type="match status" value="1"/>
</dbReference>
<feature type="domain" description="Transketolase-like C-terminal" evidence="12">
    <location>
        <begin position="726"/>
        <end position="860"/>
    </location>
</feature>
<dbReference type="EMBL" id="CP045851">
    <property type="protein sequence ID" value="QGG97104.1"/>
    <property type="molecule type" value="Genomic_DNA"/>
</dbReference>
<dbReference type="InterPro" id="IPR004660">
    <property type="entry name" value="PDH_E1"/>
</dbReference>
<evidence type="ECO:0000313" key="13">
    <source>
        <dbReference type="EMBL" id="QGG97104.1"/>
    </source>
</evidence>
<keyword evidence="14" id="KW-1185">Reference proteome</keyword>
<dbReference type="GO" id="GO:0000287">
    <property type="term" value="F:magnesium ion binding"/>
    <property type="evidence" value="ECO:0007669"/>
    <property type="project" value="UniProtKB-ARBA"/>
</dbReference>
<feature type="binding site" evidence="9">
    <location>
        <position position="264"/>
    </location>
    <ligand>
        <name>Mg(2+)</name>
        <dbReference type="ChEBI" id="CHEBI:18420"/>
    </ligand>
</feature>
<organism evidence="13 14">
    <name type="scientific">Actinomarinicola tropica</name>
    <dbReference type="NCBI Taxonomy" id="2789776"/>
    <lineage>
        <taxon>Bacteria</taxon>
        <taxon>Bacillati</taxon>
        <taxon>Actinomycetota</taxon>
        <taxon>Acidimicrobiia</taxon>
        <taxon>Acidimicrobiales</taxon>
        <taxon>Iamiaceae</taxon>
        <taxon>Actinomarinicola</taxon>
    </lineage>
</organism>
<dbReference type="EC" id="1.2.4.1" evidence="2 8"/>
<dbReference type="RefSeq" id="WP_153761204.1">
    <property type="nucleotide sequence ID" value="NZ_CP045851.1"/>
</dbReference>
<evidence type="ECO:0000256" key="9">
    <source>
        <dbReference type="PIRSR" id="PIRSR000156-1"/>
    </source>
</evidence>